<dbReference type="Proteomes" id="UP000823775">
    <property type="component" value="Unassembled WGS sequence"/>
</dbReference>
<comment type="caution">
    <text evidence="1">The sequence shown here is derived from an EMBL/GenBank/DDBJ whole genome shotgun (WGS) entry which is preliminary data.</text>
</comment>
<organism evidence="1 2">
    <name type="scientific">Datura stramonium</name>
    <name type="common">Jimsonweed</name>
    <name type="synonym">Common thornapple</name>
    <dbReference type="NCBI Taxonomy" id="4076"/>
    <lineage>
        <taxon>Eukaryota</taxon>
        <taxon>Viridiplantae</taxon>
        <taxon>Streptophyta</taxon>
        <taxon>Embryophyta</taxon>
        <taxon>Tracheophyta</taxon>
        <taxon>Spermatophyta</taxon>
        <taxon>Magnoliopsida</taxon>
        <taxon>eudicotyledons</taxon>
        <taxon>Gunneridae</taxon>
        <taxon>Pentapetalae</taxon>
        <taxon>asterids</taxon>
        <taxon>lamiids</taxon>
        <taxon>Solanales</taxon>
        <taxon>Solanaceae</taxon>
        <taxon>Solanoideae</taxon>
        <taxon>Datureae</taxon>
        <taxon>Datura</taxon>
    </lineage>
</organism>
<dbReference type="EMBL" id="JACEIK010003031">
    <property type="protein sequence ID" value="MCD9639979.1"/>
    <property type="molecule type" value="Genomic_DNA"/>
</dbReference>
<gene>
    <name evidence="1" type="ORF">HAX54_024990</name>
</gene>
<accession>A0ABS8UZY1</accession>
<name>A0ABS8UZY1_DATST</name>
<keyword evidence="2" id="KW-1185">Reference proteome</keyword>
<reference evidence="1 2" key="1">
    <citation type="journal article" date="2021" name="BMC Genomics">
        <title>Datura genome reveals duplications of psychoactive alkaloid biosynthetic genes and high mutation rate following tissue culture.</title>
        <authorList>
            <person name="Rajewski A."/>
            <person name="Carter-House D."/>
            <person name="Stajich J."/>
            <person name="Litt A."/>
        </authorList>
    </citation>
    <scope>NUCLEOTIDE SEQUENCE [LARGE SCALE GENOMIC DNA]</scope>
    <source>
        <strain evidence="1">AR-01</strain>
    </source>
</reference>
<evidence type="ECO:0000313" key="2">
    <source>
        <dbReference type="Proteomes" id="UP000823775"/>
    </source>
</evidence>
<proteinExistence type="predicted"/>
<feature type="non-terminal residue" evidence="1">
    <location>
        <position position="1"/>
    </location>
</feature>
<sequence length="97" mass="10454">SGYGREYVVAGGHLSGGGAEILDELGYYSDGNSRNPFHGGGQEVVEPGVLEGSPAHQHHRRDLCLLITLKLTLLIKYEEDVVHKNLTKVGVDLTGNK</sequence>
<protein>
    <submittedName>
        <fullName evidence="1">Uncharacterized protein</fullName>
    </submittedName>
</protein>
<evidence type="ECO:0000313" key="1">
    <source>
        <dbReference type="EMBL" id="MCD9639979.1"/>
    </source>
</evidence>
<feature type="non-terminal residue" evidence="1">
    <location>
        <position position="97"/>
    </location>
</feature>